<reference evidence="1 2" key="1">
    <citation type="submission" date="2022-12" db="EMBL/GenBank/DDBJ databases">
        <title>Two new species, Stenotrophomonas aracearum and Stenotrophomonas oahuensis, isolated from Anthurium (Araceae family) in Hawaii.</title>
        <authorList>
            <person name="Chunag S.C."/>
            <person name="Dobhal S."/>
            <person name="Alvarez A."/>
            <person name="Arif M."/>
        </authorList>
    </citation>
    <scope>NUCLEOTIDE SEQUENCE [LARGE SCALE GENOMIC DNA]</scope>
    <source>
        <strain evidence="1 2">A5586</strain>
    </source>
</reference>
<evidence type="ECO:0000313" key="2">
    <source>
        <dbReference type="Proteomes" id="UP001302072"/>
    </source>
</evidence>
<organism evidence="1 2">
    <name type="scientific">Stenotrophomonas oahuensis</name>
    <dbReference type="NCBI Taxonomy" id="3003271"/>
    <lineage>
        <taxon>Bacteria</taxon>
        <taxon>Pseudomonadati</taxon>
        <taxon>Pseudomonadota</taxon>
        <taxon>Gammaproteobacteria</taxon>
        <taxon>Lysobacterales</taxon>
        <taxon>Lysobacteraceae</taxon>
        <taxon>Stenotrophomonas</taxon>
    </lineage>
</organism>
<sequence length="174" mass="18884">MHPFSDLAARCAAMSMSSTDDARQSVLALLQESGSAVLVKALQAVELQRAMMAVGLVSMFEAALQAALGEENGFGAARKLLREGGHERIEGDFADIIRAINVLKHGAGRSHDELLARRMMLPFKVRTESECFEEGDVSELIFLVKVDDEFFQYCASAVAEVAAIVRALKPEAIL</sequence>
<evidence type="ECO:0000313" key="1">
    <source>
        <dbReference type="EMBL" id="WNH51119.1"/>
    </source>
</evidence>
<keyword evidence="2" id="KW-1185">Reference proteome</keyword>
<accession>A0ABY9YLI1</accession>
<dbReference type="RefSeq" id="WP_311190378.1">
    <property type="nucleotide sequence ID" value="NZ_CP115541.1"/>
</dbReference>
<protein>
    <recommendedName>
        <fullName evidence="3">DUF4375 domain-containing protein</fullName>
    </recommendedName>
</protein>
<proteinExistence type="predicted"/>
<evidence type="ECO:0008006" key="3">
    <source>
        <dbReference type="Google" id="ProtNLM"/>
    </source>
</evidence>
<dbReference type="Proteomes" id="UP001302072">
    <property type="component" value="Chromosome"/>
</dbReference>
<name>A0ABY9YLI1_9GAMM</name>
<dbReference type="EMBL" id="CP115541">
    <property type="protein sequence ID" value="WNH51119.1"/>
    <property type="molecule type" value="Genomic_DNA"/>
</dbReference>
<gene>
    <name evidence="1" type="ORF">PDM29_12145</name>
</gene>